<keyword evidence="4" id="KW-1185">Reference proteome</keyword>
<dbReference type="GO" id="GO:0016020">
    <property type="term" value="C:membrane"/>
    <property type="evidence" value="ECO:0007669"/>
    <property type="project" value="InterPro"/>
</dbReference>
<dbReference type="InterPro" id="IPR052932">
    <property type="entry name" value="OprB_Porin"/>
</dbReference>
<evidence type="ECO:0000313" key="3">
    <source>
        <dbReference type="EMBL" id="ROQ30360.1"/>
    </source>
</evidence>
<keyword evidence="2" id="KW-0732">Signal</keyword>
<dbReference type="InterPro" id="IPR007049">
    <property type="entry name" value="Carb-sel_porin_OprB"/>
</dbReference>
<dbReference type="PANTHER" id="PTHR37944">
    <property type="entry name" value="PORIN B"/>
    <property type="match status" value="1"/>
</dbReference>
<sequence>MASPKALLPTLSLTLCLGACCLVSPARADDDAKAVQAELSMTSEFYSNLRGGLKRGSTGLTNIYASLQGNGGALWGMPGLTLFTQGLLVRGGDPSALTGDAQGASNIAASHLNRLYEAWAQYNSDDSRWSVLGGLYDVNSEFDRLNSASLFLNSSFGMDPSLAGSGPAGPSIFPATSVGVRVDYKPFKNVVWRTALLDDTPVYRDGAPDGPFAQNDGLLWISEWAWLDRAQSGEPPKDWQPDMVGRVSSLAPYDNKLAVGLWGYTHSQAALDGGNNARSSGLYVLLDRRLYVSSKLPGQVLGGFVQGAVASPQTNRFARYLGLGLTLTQPFSQRPDDTAGIALALARNSRHYRPEGNTDDFGATEAAWELSYQVAVNSWLSIQPDLQYIAHPDSRRDIGNALAFQLSVQVNL</sequence>
<feature type="chain" id="PRO_5017845882" evidence="2">
    <location>
        <begin position="29"/>
        <end position="412"/>
    </location>
</feature>
<evidence type="ECO:0000256" key="1">
    <source>
        <dbReference type="ARBA" id="ARBA00008769"/>
    </source>
</evidence>
<name>A0A3N1PUC9_9GAMM</name>
<dbReference type="GO" id="GO:0015288">
    <property type="term" value="F:porin activity"/>
    <property type="evidence" value="ECO:0007669"/>
    <property type="project" value="InterPro"/>
</dbReference>
<dbReference type="GO" id="GO:0008643">
    <property type="term" value="P:carbohydrate transport"/>
    <property type="evidence" value="ECO:0007669"/>
    <property type="project" value="InterPro"/>
</dbReference>
<evidence type="ECO:0000256" key="2">
    <source>
        <dbReference type="RuleBase" id="RU363072"/>
    </source>
</evidence>
<protein>
    <submittedName>
        <fullName evidence="3">Porin</fullName>
    </submittedName>
</protein>
<comment type="caution">
    <text evidence="3">The sequence shown here is derived from an EMBL/GenBank/DDBJ whole genome shotgun (WGS) entry which is preliminary data.</text>
</comment>
<dbReference type="Gene3D" id="2.40.160.180">
    <property type="entry name" value="Carbohydrate-selective porin OprB"/>
    <property type="match status" value="1"/>
</dbReference>
<dbReference type="AlphaFoldDB" id="A0A3N1PUC9"/>
<dbReference type="InterPro" id="IPR038673">
    <property type="entry name" value="OprB_sf"/>
</dbReference>
<accession>A0A3N1PUC9</accession>
<dbReference type="STRING" id="584787.GCA_001247655_02190"/>
<feature type="signal peptide" evidence="2">
    <location>
        <begin position="1"/>
        <end position="28"/>
    </location>
</feature>
<dbReference type="RefSeq" id="WP_123420275.1">
    <property type="nucleotide sequence ID" value="NZ_JBLXEP010000009.1"/>
</dbReference>
<reference evidence="3 4" key="1">
    <citation type="submission" date="2018-11" db="EMBL/GenBank/DDBJ databases">
        <title>Genomic Encyclopedia of Type Strains, Phase IV (KMG-IV): sequencing the most valuable type-strain genomes for metagenomic binning, comparative biology and taxonomic classification.</title>
        <authorList>
            <person name="Goeker M."/>
        </authorList>
    </citation>
    <scope>NUCLEOTIDE SEQUENCE [LARGE SCALE GENOMIC DNA]</scope>
    <source>
        <strain evidence="3 4">DSM 21945</strain>
    </source>
</reference>
<evidence type="ECO:0000313" key="4">
    <source>
        <dbReference type="Proteomes" id="UP000268033"/>
    </source>
</evidence>
<dbReference type="EMBL" id="RJUL01000001">
    <property type="protein sequence ID" value="ROQ30360.1"/>
    <property type="molecule type" value="Genomic_DNA"/>
</dbReference>
<proteinExistence type="inferred from homology"/>
<dbReference type="PANTHER" id="PTHR37944:SF1">
    <property type="entry name" value="PORIN B"/>
    <property type="match status" value="1"/>
</dbReference>
<dbReference type="Pfam" id="PF04966">
    <property type="entry name" value="OprB"/>
    <property type="match status" value="1"/>
</dbReference>
<dbReference type="Proteomes" id="UP000268033">
    <property type="component" value="Unassembled WGS sequence"/>
</dbReference>
<gene>
    <name evidence="3" type="ORF">EDC28_10146</name>
</gene>
<organism evidence="3 4">
    <name type="scientific">Gallaecimonas pentaromativorans</name>
    <dbReference type="NCBI Taxonomy" id="584787"/>
    <lineage>
        <taxon>Bacteria</taxon>
        <taxon>Pseudomonadati</taxon>
        <taxon>Pseudomonadota</taxon>
        <taxon>Gammaproteobacteria</taxon>
        <taxon>Enterobacterales</taxon>
        <taxon>Gallaecimonadaceae</taxon>
        <taxon>Gallaecimonas</taxon>
    </lineage>
</organism>
<comment type="similarity">
    <text evidence="1 2">Belongs to the OprB family.</text>
</comment>